<feature type="coiled-coil region" evidence="1">
    <location>
        <begin position="439"/>
        <end position="698"/>
    </location>
</feature>
<organism evidence="2 3">
    <name type="scientific">Paramecium octaurelia</name>
    <dbReference type="NCBI Taxonomy" id="43137"/>
    <lineage>
        <taxon>Eukaryota</taxon>
        <taxon>Sar</taxon>
        <taxon>Alveolata</taxon>
        <taxon>Ciliophora</taxon>
        <taxon>Intramacronucleata</taxon>
        <taxon>Oligohymenophorea</taxon>
        <taxon>Peniculida</taxon>
        <taxon>Parameciidae</taxon>
        <taxon>Paramecium</taxon>
    </lineage>
</organism>
<sequence length="768" mass="91324">MRPQSPKILQTQTIATTRLISSPPRDTRQDSCSRLAKITTCQTRPKATITTLSQKPVVETRTVVLCSDKKCLGHENLIEQLTQDNNKLNQRIYELEHQIDKYDGEQQTWMSTAIEIESMRKLLEETQRNHQDEVQHLNSEIQNQEDKIKTLTSTQRNLEADYKILQQEIERQQFIIQDRDEQLYQQEYRIKDYEKQLQVGENVIEERNSQISILLDQIKQYESQFATSNNVIDQLKLELAQKDIQNQLLLQQKDSLISNYRENLDLLEYKVQQDQQLDAQRIQKLAEFESQNQDLNNKVEDLQLQLQALQEKNNYLNGQVIFNDQANSNLLNTAENQTKHLEFQLQSQADEQMNKEHFQNLQQQLYNTKQQVEEKDNLILNLNDQVVNLTTQIRDKEDKLELLHYEKAQQLAQIAQNNNQELYNYLIINEELKHKLQLKSLYELESQKLQNQVQLLQEQISDISREKEVFENSQFQLIQEINQLQECLQSTKRTEEKIVNDNQELQEQLVLQSLEVQRLQSENRDLKDKLSQKSDEIQMLNQQKTQILENNQLLQEVEDRQIEQFEIKIQELITQCDTLQSDLKQQAELNDELKKQNQFSQVQISHLIEVESQLRQLNEQTNQQQKNLQQELDNKNEEENTLKFKLETLLEDIKEKQMQLVELDRQLQLTEQANQSQQLSLEEKINYLQNEVEMWKEKFIILNRDYHKVQEDLMMVQAEFEAFNKRGLEIKNIKESTYFEVRKSSLYKENIDVKASQTSIGRLFKENI</sequence>
<reference evidence="2" key="1">
    <citation type="submission" date="2021-01" db="EMBL/GenBank/DDBJ databases">
        <authorList>
            <consortium name="Genoscope - CEA"/>
            <person name="William W."/>
        </authorList>
    </citation>
    <scope>NUCLEOTIDE SEQUENCE</scope>
</reference>
<evidence type="ECO:0000313" key="2">
    <source>
        <dbReference type="EMBL" id="CAD8168320.1"/>
    </source>
</evidence>
<feature type="coiled-coil region" evidence="1">
    <location>
        <begin position="71"/>
        <end position="252"/>
    </location>
</feature>
<feature type="coiled-coil region" evidence="1">
    <location>
        <begin position="285"/>
        <end position="399"/>
    </location>
</feature>
<proteinExistence type="predicted"/>
<accession>A0A8S1UT72</accession>
<gene>
    <name evidence="2" type="ORF">POCTA_138.1.T0510254</name>
</gene>
<evidence type="ECO:0000313" key="3">
    <source>
        <dbReference type="Proteomes" id="UP000683925"/>
    </source>
</evidence>
<protein>
    <submittedName>
        <fullName evidence="2">Uncharacterized protein</fullName>
    </submittedName>
</protein>
<keyword evidence="3" id="KW-1185">Reference proteome</keyword>
<dbReference type="AlphaFoldDB" id="A0A8S1UT72"/>
<dbReference type="Proteomes" id="UP000683925">
    <property type="component" value="Unassembled WGS sequence"/>
</dbReference>
<evidence type="ECO:0000256" key="1">
    <source>
        <dbReference type="SAM" id="Coils"/>
    </source>
</evidence>
<keyword evidence="1" id="KW-0175">Coiled coil</keyword>
<dbReference type="OMA" id="WESKMLE"/>
<comment type="caution">
    <text evidence="2">The sequence shown here is derived from an EMBL/GenBank/DDBJ whole genome shotgun (WGS) entry which is preliminary data.</text>
</comment>
<dbReference type="EMBL" id="CAJJDP010000051">
    <property type="protein sequence ID" value="CAD8168320.1"/>
    <property type="molecule type" value="Genomic_DNA"/>
</dbReference>
<name>A0A8S1UT72_PAROT</name>
<dbReference type="OrthoDB" id="305067at2759"/>